<dbReference type="InterPro" id="IPR003877">
    <property type="entry name" value="SPRY_dom"/>
</dbReference>
<dbReference type="PROSITE" id="PS50188">
    <property type="entry name" value="B302_SPRY"/>
    <property type="match status" value="1"/>
</dbReference>
<dbReference type="OrthoDB" id="258495at2759"/>
<reference evidence="3" key="1">
    <citation type="submission" date="2021-06" db="EMBL/GenBank/DDBJ databases">
        <authorList>
            <person name="Kallberg Y."/>
            <person name="Tangrot J."/>
            <person name="Rosling A."/>
        </authorList>
    </citation>
    <scope>NUCLEOTIDE SEQUENCE</scope>
    <source>
        <strain evidence="3">MA453B</strain>
    </source>
</reference>
<sequence length="381" mass="42705">MNSCYQFILKYHNSRILLLNILLIIIFTILLQSFVISIDDNLSSGPINMVSAVPGGEPEDSLSYSDSKTNDSPFLYYDDTTSIPTSNSSSTANVIGDCDVSCMKLWLVFIGVVVIALMLVLYLCIPAAFRRRPKRRLSTWIEDGKLRKSDVTADSYKRAIEYIKTHLPSDDLPSSEEIQNNILGTKGYSAWKFVYGGHSEVTNNGRWVEFFFKSTETNKESSIQTNYPFFTRGDVEYEEIMHYFEVTVKKVSKQVNTIAIGLTTTPYPYFRLPGYHENSVAYHSDDGRKFHSDSHGGIEYGPKWGKGDTIGCGYKPGTGEVFFTKNGDNLGEAFGEVHHTWYPSIGTDGSCELEVNFGDSEFKFKDAKGFGPGNPLHIPMS</sequence>
<name>A0A9N9DV03_9GLOM</name>
<dbReference type="InterPro" id="IPR013320">
    <property type="entry name" value="ConA-like_dom_sf"/>
</dbReference>
<dbReference type="EMBL" id="CAJVPY010005876">
    <property type="protein sequence ID" value="CAG8652037.1"/>
    <property type="molecule type" value="Genomic_DNA"/>
</dbReference>
<dbReference type="InterPro" id="IPR050618">
    <property type="entry name" value="Ubq-SigPath_Reg"/>
</dbReference>
<dbReference type="InterPro" id="IPR043136">
    <property type="entry name" value="B30.2/SPRY_sf"/>
</dbReference>
<keyword evidence="1" id="KW-1133">Transmembrane helix</keyword>
<organism evidence="3 4">
    <name type="scientific">Dentiscutata erythropus</name>
    <dbReference type="NCBI Taxonomy" id="1348616"/>
    <lineage>
        <taxon>Eukaryota</taxon>
        <taxon>Fungi</taxon>
        <taxon>Fungi incertae sedis</taxon>
        <taxon>Mucoromycota</taxon>
        <taxon>Glomeromycotina</taxon>
        <taxon>Glomeromycetes</taxon>
        <taxon>Diversisporales</taxon>
        <taxon>Gigasporaceae</taxon>
        <taxon>Dentiscutata</taxon>
    </lineage>
</organism>
<keyword evidence="1" id="KW-0472">Membrane</keyword>
<evidence type="ECO:0000259" key="2">
    <source>
        <dbReference type="PROSITE" id="PS50188"/>
    </source>
</evidence>
<feature type="domain" description="B30.2/SPRY" evidence="2">
    <location>
        <begin position="167"/>
        <end position="362"/>
    </location>
</feature>
<dbReference type="InterPro" id="IPR001870">
    <property type="entry name" value="B30.2/SPRY"/>
</dbReference>
<comment type="caution">
    <text evidence="3">The sequence shown here is derived from an EMBL/GenBank/DDBJ whole genome shotgun (WGS) entry which is preliminary data.</text>
</comment>
<dbReference type="SUPFAM" id="SSF49899">
    <property type="entry name" value="Concanavalin A-like lectins/glucanases"/>
    <property type="match status" value="1"/>
</dbReference>
<proteinExistence type="predicted"/>
<dbReference type="AlphaFoldDB" id="A0A9N9DV03"/>
<dbReference type="PANTHER" id="PTHR12864">
    <property type="entry name" value="RAN BINDING PROTEIN 9-RELATED"/>
    <property type="match status" value="1"/>
</dbReference>
<dbReference type="SMART" id="SM00449">
    <property type="entry name" value="SPRY"/>
    <property type="match status" value="1"/>
</dbReference>
<feature type="transmembrane region" description="Helical" evidence="1">
    <location>
        <begin position="16"/>
        <end position="38"/>
    </location>
</feature>
<keyword evidence="1" id="KW-0812">Transmembrane</keyword>
<accession>A0A9N9DV03</accession>
<dbReference type="Pfam" id="PF00622">
    <property type="entry name" value="SPRY"/>
    <property type="match status" value="1"/>
</dbReference>
<keyword evidence="4" id="KW-1185">Reference proteome</keyword>
<feature type="transmembrane region" description="Helical" evidence="1">
    <location>
        <begin position="105"/>
        <end position="129"/>
    </location>
</feature>
<protein>
    <submittedName>
        <fullName evidence="3">17497_t:CDS:1</fullName>
    </submittedName>
</protein>
<gene>
    <name evidence="3" type="ORF">DERYTH_LOCUS10234</name>
</gene>
<dbReference type="Proteomes" id="UP000789405">
    <property type="component" value="Unassembled WGS sequence"/>
</dbReference>
<evidence type="ECO:0000313" key="3">
    <source>
        <dbReference type="EMBL" id="CAG8652037.1"/>
    </source>
</evidence>
<evidence type="ECO:0000313" key="4">
    <source>
        <dbReference type="Proteomes" id="UP000789405"/>
    </source>
</evidence>
<dbReference type="Gene3D" id="2.60.120.920">
    <property type="match status" value="1"/>
</dbReference>
<evidence type="ECO:0000256" key="1">
    <source>
        <dbReference type="SAM" id="Phobius"/>
    </source>
</evidence>